<organism evidence="1 2">
    <name type="scientific">Clydaea vesicula</name>
    <dbReference type="NCBI Taxonomy" id="447962"/>
    <lineage>
        <taxon>Eukaryota</taxon>
        <taxon>Fungi</taxon>
        <taxon>Fungi incertae sedis</taxon>
        <taxon>Chytridiomycota</taxon>
        <taxon>Chytridiomycota incertae sedis</taxon>
        <taxon>Chytridiomycetes</taxon>
        <taxon>Lobulomycetales</taxon>
        <taxon>Lobulomycetaceae</taxon>
        <taxon>Clydaea</taxon>
    </lineage>
</organism>
<feature type="non-terminal residue" evidence="1">
    <location>
        <position position="111"/>
    </location>
</feature>
<sequence>LLKSNDTNIYKAVLVGVLRVAKSGFLSDLNNLCVYPMFSDRFSSQFGFHEEEVQTLLQYYPIPPAFNEIKQWYNSYHAGNNISLYNPWSIVNICDKKTLKSYWLETGKKKI</sequence>
<name>A0AAD5XVF3_9FUNG</name>
<dbReference type="PANTHER" id="PTHR34825">
    <property type="entry name" value="CONSERVED PROTEIN, WITH A WEAK D-GALACTARATE DEHYDRATASE/ALTRONATE HYDROLASE DOMAIN"/>
    <property type="match status" value="1"/>
</dbReference>
<evidence type="ECO:0008006" key="3">
    <source>
        <dbReference type="Google" id="ProtNLM"/>
    </source>
</evidence>
<reference evidence="1" key="1">
    <citation type="submission" date="2020-05" db="EMBL/GenBank/DDBJ databases">
        <title>Phylogenomic resolution of chytrid fungi.</title>
        <authorList>
            <person name="Stajich J.E."/>
            <person name="Amses K."/>
            <person name="Simmons R."/>
            <person name="Seto K."/>
            <person name="Myers J."/>
            <person name="Bonds A."/>
            <person name="Quandt C.A."/>
            <person name="Barry K."/>
            <person name="Liu P."/>
            <person name="Grigoriev I."/>
            <person name="Longcore J.E."/>
            <person name="James T.Y."/>
        </authorList>
    </citation>
    <scope>NUCLEOTIDE SEQUENCE</scope>
    <source>
        <strain evidence="1">JEL0476</strain>
    </source>
</reference>
<dbReference type="EMBL" id="JADGJW010001929">
    <property type="protein sequence ID" value="KAJ3200312.1"/>
    <property type="molecule type" value="Genomic_DNA"/>
</dbReference>
<comment type="caution">
    <text evidence="1">The sequence shown here is derived from an EMBL/GenBank/DDBJ whole genome shotgun (WGS) entry which is preliminary data.</text>
</comment>
<proteinExistence type="predicted"/>
<dbReference type="PANTHER" id="PTHR34825:SF1">
    <property type="entry name" value="AAA-ATPASE-LIKE DOMAIN-CONTAINING PROTEIN"/>
    <property type="match status" value="1"/>
</dbReference>
<evidence type="ECO:0000313" key="1">
    <source>
        <dbReference type="EMBL" id="KAJ3200312.1"/>
    </source>
</evidence>
<evidence type="ECO:0000313" key="2">
    <source>
        <dbReference type="Proteomes" id="UP001211065"/>
    </source>
</evidence>
<keyword evidence="2" id="KW-1185">Reference proteome</keyword>
<gene>
    <name evidence="1" type="ORF">HK099_002726</name>
</gene>
<accession>A0AAD5XVF3</accession>
<protein>
    <recommendedName>
        <fullName evidence="3">AAA-ATPase-like domain-containing protein</fullName>
    </recommendedName>
</protein>
<dbReference type="AlphaFoldDB" id="A0AAD5XVF3"/>
<dbReference type="Proteomes" id="UP001211065">
    <property type="component" value="Unassembled WGS sequence"/>
</dbReference>